<reference evidence="2 3" key="1">
    <citation type="journal article" date="2019" name="Int. J. Syst. Evol. Microbiol.">
        <title>The Global Catalogue of Microorganisms (GCM) 10K type strain sequencing project: providing services to taxonomists for standard genome sequencing and annotation.</title>
        <authorList>
            <consortium name="The Broad Institute Genomics Platform"/>
            <consortium name="The Broad Institute Genome Sequencing Center for Infectious Disease"/>
            <person name="Wu L."/>
            <person name="Ma J."/>
        </authorList>
    </citation>
    <scope>NUCLEOTIDE SEQUENCE [LARGE SCALE GENOMIC DNA]</scope>
    <source>
        <strain evidence="2 3">JCM 14942</strain>
    </source>
</reference>
<evidence type="ECO:0000313" key="3">
    <source>
        <dbReference type="Proteomes" id="UP001500842"/>
    </source>
</evidence>
<keyword evidence="3" id="KW-1185">Reference proteome</keyword>
<dbReference type="Proteomes" id="UP001500842">
    <property type="component" value="Unassembled WGS sequence"/>
</dbReference>
<protein>
    <submittedName>
        <fullName evidence="2">Uncharacterized protein</fullName>
    </submittedName>
</protein>
<accession>A0ABN2A0H6</accession>
<gene>
    <name evidence="2" type="ORF">GCM10009788_10020</name>
</gene>
<feature type="compositionally biased region" description="Basic and acidic residues" evidence="1">
    <location>
        <begin position="51"/>
        <end position="63"/>
    </location>
</feature>
<evidence type="ECO:0000256" key="1">
    <source>
        <dbReference type="SAM" id="MobiDB-lite"/>
    </source>
</evidence>
<proteinExistence type="predicted"/>
<dbReference type="EMBL" id="BAAAOR010000007">
    <property type="protein sequence ID" value="GAA1507923.1"/>
    <property type="molecule type" value="Genomic_DNA"/>
</dbReference>
<name>A0ABN2A0H6_9ACTN</name>
<feature type="region of interest" description="Disordered" evidence="1">
    <location>
        <begin position="44"/>
        <end position="63"/>
    </location>
</feature>
<sequence length="63" mass="7170">MFRVGQVVRTMNRSALALDRIADDFAETDAEAARWLDQHRSWLDRNGYGGEPERAPVPRTPEA</sequence>
<comment type="caution">
    <text evidence="2">The sequence shown here is derived from an EMBL/GenBank/DDBJ whole genome shotgun (WGS) entry which is preliminary data.</text>
</comment>
<evidence type="ECO:0000313" key="2">
    <source>
        <dbReference type="EMBL" id="GAA1507923.1"/>
    </source>
</evidence>
<organism evidence="2 3">
    <name type="scientific">Nocardioides humi</name>
    <dbReference type="NCBI Taxonomy" id="449461"/>
    <lineage>
        <taxon>Bacteria</taxon>
        <taxon>Bacillati</taxon>
        <taxon>Actinomycetota</taxon>
        <taxon>Actinomycetes</taxon>
        <taxon>Propionibacteriales</taxon>
        <taxon>Nocardioidaceae</taxon>
        <taxon>Nocardioides</taxon>
    </lineage>
</organism>